<feature type="transmembrane region" description="Helical" evidence="2">
    <location>
        <begin position="223"/>
        <end position="245"/>
    </location>
</feature>
<evidence type="ECO:0000256" key="1">
    <source>
        <dbReference type="SAM" id="MobiDB-lite"/>
    </source>
</evidence>
<feature type="transmembrane region" description="Helical" evidence="2">
    <location>
        <begin position="23"/>
        <end position="44"/>
    </location>
</feature>
<evidence type="ECO:0000313" key="5">
    <source>
        <dbReference type="Proteomes" id="UP001310594"/>
    </source>
</evidence>
<sequence length="411" mass="44541">MSTEPLEPNWQAFAPIYADNHAGYIYIVVLYSLIFTILACSTRLWIKKNNLGNDDYVYGAASLAVIAHITCLFIALKHGLGTVATQHASTVPSTVQQYSLKSYHAGGKATFASAIFLIVALALAKCSVVLFMQRLLARDLKALNIACWVVIGVSLLWGLGSIIGISVGCQTSSYILDDAAERCGMQSTKWGAITAFDAVTELLIIAIPIVLVRPLQMSRKLKWEVVSAFMFRIGVIATAVVHAIYVNRFASSQHPSMTLVPVIIAAECELSWSILSATIPNLKNFMRSFNTGFGHEFGLTTMNAGSGYGKSSRDPHPNSHTGRGIQLSRISRRDKHGGASGRDDFQVMNEDLNPEGVAYGVDVGTGHARDNASVGSGKSQEMIIRKDVVMTVEENGGSHGISPTRWRTRFG</sequence>
<feature type="transmembrane region" description="Helical" evidence="2">
    <location>
        <begin position="143"/>
        <end position="167"/>
    </location>
</feature>
<dbReference type="Pfam" id="PF20684">
    <property type="entry name" value="Fung_rhodopsin"/>
    <property type="match status" value="1"/>
</dbReference>
<protein>
    <recommendedName>
        <fullName evidence="3">Rhodopsin domain-containing protein</fullName>
    </recommendedName>
</protein>
<feature type="domain" description="Rhodopsin" evidence="3">
    <location>
        <begin position="41"/>
        <end position="287"/>
    </location>
</feature>
<organism evidence="4 5">
    <name type="scientific">Elasticomyces elasticus</name>
    <dbReference type="NCBI Taxonomy" id="574655"/>
    <lineage>
        <taxon>Eukaryota</taxon>
        <taxon>Fungi</taxon>
        <taxon>Dikarya</taxon>
        <taxon>Ascomycota</taxon>
        <taxon>Pezizomycotina</taxon>
        <taxon>Dothideomycetes</taxon>
        <taxon>Dothideomycetidae</taxon>
        <taxon>Mycosphaerellales</taxon>
        <taxon>Teratosphaeriaceae</taxon>
        <taxon>Elasticomyces</taxon>
    </lineage>
</organism>
<feature type="transmembrane region" description="Helical" evidence="2">
    <location>
        <begin position="56"/>
        <end position="76"/>
    </location>
</feature>
<dbReference type="InterPro" id="IPR049326">
    <property type="entry name" value="Rhodopsin_dom_fungi"/>
</dbReference>
<comment type="caution">
    <text evidence="4">The sequence shown here is derived from an EMBL/GenBank/DDBJ whole genome shotgun (WGS) entry which is preliminary data.</text>
</comment>
<dbReference type="PANTHER" id="PTHR39614:SF2">
    <property type="entry name" value="INTEGRAL MEMBRANE PROTEIN"/>
    <property type="match status" value="1"/>
</dbReference>
<feature type="transmembrane region" description="Helical" evidence="2">
    <location>
        <begin position="109"/>
        <end position="131"/>
    </location>
</feature>
<dbReference type="Proteomes" id="UP001310594">
    <property type="component" value="Unassembled WGS sequence"/>
</dbReference>
<keyword evidence="2" id="KW-0812">Transmembrane</keyword>
<reference evidence="4" key="1">
    <citation type="submission" date="2023-08" db="EMBL/GenBank/DDBJ databases">
        <title>Black Yeasts Isolated from many extreme environments.</title>
        <authorList>
            <person name="Coleine C."/>
            <person name="Stajich J.E."/>
            <person name="Selbmann L."/>
        </authorList>
    </citation>
    <scope>NUCLEOTIDE SEQUENCE</scope>
    <source>
        <strain evidence="4">CCFEE 5810</strain>
    </source>
</reference>
<name>A0AAN7ZZR3_9PEZI</name>
<feature type="transmembrane region" description="Helical" evidence="2">
    <location>
        <begin position="257"/>
        <end position="279"/>
    </location>
</feature>
<dbReference type="AlphaFoldDB" id="A0AAN7ZZR3"/>
<feature type="transmembrane region" description="Helical" evidence="2">
    <location>
        <begin position="190"/>
        <end position="211"/>
    </location>
</feature>
<evidence type="ECO:0000313" key="4">
    <source>
        <dbReference type="EMBL" id="KAK5696855.1"/>
    </source>
</evidence>
<keyword evidence="2" id="KW-0472">Membrane</keyword>
<dbReference type="EMBL" id="JAVRQU010000012">
    <property type="protein sequence ID" value="KAK5696855.1"/>
    <property type="molecule type" value="Genomic_DNA"/>
</dbReference>
<evidence type="ECO:0000259" key="3">
    <source>
        <dbReference type="Pfam" id="PF20684"/>
    </source>
</evidence>
<proteinExistence type="predicted"/>
<accession>A0AAN7ZZR3</accession>
<dbReference type="PANTHER" id="PTHR39614">
    <property type="entry name" value="INTEGRAL MEMBRANE PROTEIN"/>
    <property type="match status" value="1"/>
</dbReference>
<evidence type="ECO:0000256" key="2">
    <source>
        <dbReference type="SAM" id="Phobius"/>
    </source>
</evidence>
<gene>
    <name evidence="4" type="ORF">LTR97_008161</name>
</gene>
<keyword evidence="2" id="KW-1133">Transmembrane helix</keyword>
<feature type="region of interest" description="Disordered" evidence="1">
    <location>
        <begin position="306"/>
        <end position="345"/>
    </location>
</feature>